<accession>A0ABU3ZI39</accession>
<reference evidence="1 2" key="1">
    <citation type="submission" date="2023-10" db="EMBL/GenBank/DDBJ databases">
        <title>Marine bacteria isolated from horseshoe crab.</title>
        <authorList>
            <person name="Cheng T.H."/>
        </authorList>
    </citation>
    <scope>NUCLEOTIDE SEQUENCE [LARGE SCALE GENOMIC DNA]</scope>
    <source>
        <strain evidence="1 2">HSC6</strain>
    </source>
</reference>
<dbReference type="RefSeq" id="WP_317522498.1">
    <property type="nucleotide sequence ID" value="NZ_JAWJZI010000004.1"/>
</dbReference>
<keyword evidence="2" id="KW-1185">Reference proteome</keyword>
<proteinExistence type="predicted"/>
<sequence length="148" mass="16315">MRNQFELEAEADPQKLIAITHYGTTKTNHQGETSFRVYLRNTSPREIQSMTFHVSAYDQQGALVEGVQPLHFSQTLKPGGGTHPLWSHVWTQKASDSTSIACAIINAAEITYTDGTMAIVPKQALDTMTYNPKCLSLDGAGYDYGGYL</sequence>
<evidence type="ECO:0000313" key="1">
    <source>
        <dbReference type="EMBL" id="MDV5169742.1"/>
    </source>
</evidence>
<name>A0ABU3ZI39_9GAMM</name>
<gene>
    <name evidence="1" type="ORF">R2X38_12140</name>
</gene>
<comment type="caution">
    <text evidence="1">The sequence shown here is derived from an EMBL/GenBank/DDBJ whole genome shotgun (WGS) entry which is preliminary data.</text>
</comment>
<evidence type="ECO:0000313" key="2">
    <source>
        <dbReference type="Proteomes" id="UP001186452"/>
    </source>
</evidence>
<dbReference type="EMBL" id="JAWJZI010000004">
    <property type="protein sequence ID" value="MDV5169742.1"/>
    <property type="molecule type" value="Genomic_DNA"/>
</dbReference>
<dbReference type="Proteomes" id="UP001186452">
    <property type="component" value="Unassembled WGS sequence"/>
</dbReference>
<protein>
    <submittedName>
        <fullName evidence="1">Uncharacterized protein</fullName>
    </submittedName>
</protein>
<organism evidence="1 2">
    <name type="scientific">Photobacterium rosenbergii</name>
    <dbReference type="NCBI Taxonomy" id="294936"/>
    <lineage>
        <taxon>Bacteria</taxon>
        <taxon>Pseudomonadati</taxon>
        <taxon>Pseudomonadota</taxon>
        <taxon>Gammaproteobacteria</taxon>
        <taxon>Vibrionales</taxon>
        <taxon>Vibrionaceae</taxon>
        <taxon>Photobacterium</taxon>
    </lineage>
</organism>